<evidence type="ECO:0000259" key="1">
    <source>
        <dbReference type="PROSITE" id="PS50146"/>
    </source>
</evidence>
<dbReference type="Proteomes" id="UP000887567">
    <property type="component" value="Unplaced"/>
</dbReference>
<dbReference type="InterPro" id="IPR016064">
    <property type="entry name" value="NAD/diacylglycerol_kinase_sf"/>
</dbReference>
<dbReference type="GO" id="GO:0016020">
    <property type="term" value="C:membrane"/>
    <property type="evidence" value="ECO:0007669"/>
    <property type="project" value="GOC"/>
</dbReference>
<keyword evidence="3" id="KW-1185">Reference proteome</keyword>
<dbReference type="Pfam" id="PF19280">
    <property type="entry name" value="CERK_C"/>
    <property type="match status" value="1"/>
</dbReference>
<accession>A0A913X4D4</accession>
<dbReference type="OrthoDB" id="530923at2759"/>
<dbReference type="OMA" id="CYLWYRS"/>
<dbReference type="InterPro" id="IPR045363">
    <property type="entry name" value="CERK_C"/>
</dbReference>
<dbReference type="SUPFAM" id="SSF111331">
    <property type="entry name" value="NAD kinase/diacylglycerol kinase-like"/>
    <property type="match status" value="1"/>
</dbReference>
<dbReference type="GO" id="GO:0006672">
    <property type="term" value="P:ceramide metabolic process"/>
    <property type="evidence" value="ECO:0007669"/>
    <property type="project" value="TreeGrafter"/>
</dbReference>
<dbReference type="Pfam" id="PF00781">
    <property type="entry name" value="DAGK_cat"/>
    <property type="match status" value="1"/>
</dbReference>
<organism evidence="2 3">
    <name type="scientific">Exaiptasia diaphana</name>
    <name type="common">Tropical sea anemone</name>
    <name type="synonym">Aiptasia pulchella</name>
    <dbReference type="NCBI Taxonomy" id="2652724"/>
    <lineage>
        <taxon>Eukaryota</taxon>
        <taxon>Metazoa</taxon>
        <taxon>Cnidaria</taxon>
        <taxon>Anthozoa</taxon>
        <taxon>Hexacorallia</taxon>
        <taxon>Actiniaria</taxon>
        <taxon>Aiptasiidae</taxon>
        <taxon>Exaiptasia</taxon>
    </lineage>
</organism>
<dbReference type="PROSITE" id="PS50146">
    <property type="entry name" value="DAGK"/>
    <property type="match status" value="1"/>
</dbReference>
<dbReference type="GeneID" id="110237461"/>
<dbReference type="RefSeq" id="XP_020898715.1">
    <property type="nucleotide sequence ID" value="XM_021043056.2"/>
</dbReference>
<dbReference type="AlphaFoldDB" id="A0A913X4D4"/>
<dbReference type="InterPro" id="IPR001206">
    <property type="entry name" value="Diacylglycerol_kinase_cat_dom"/>
</dbReference>
<dbReference type="Gene3D" id="3.40.50.10330">
    <property type="entry name" value="Probable inorganic polyphosphate/atp-NAD kinase, domain 1"/>
    <property type="match status" value="1"/>
</dbReference>
<name>A0A913X4D4_EXADI</name>
<dbReference type="SMART" id="SM00046">
    <property type="entry name" value="DAGKc"/>
    <property type="match status" value="1"/>
</dbReference>
<feature type="domain" description="DAGKc" evidence="1">
    <location>
        <begin position="121"/>
        <end position="275"/>
    </location>
</feature>
<reference evidence="2" key="1">
    <citation type="submission" date="2022-11" db="UniProtKB">
        <authorList>
            <consortium name="EnsemblMetazoa"/>
        </authorList>
    </citation>
    <scope>IDENTIFICATION</scope>
</reference>
<evidence type="ECO:0000313" key="2">
    <source>
        <dbReference type="EnsemblMetazoa" id="XP_020898715.1"/>
    </source>
</evidence>
<dbReference type="Gene3D" id="2.60.200.40">
    <property type="match status" value="1"/>
</dbReference>
<dbReference type="InterPro" id="IPR050187">
    <property type="entry name" value="Lipid_Phosphate_FormReg"/>
</dbReference>
<protein>
    <recommendedName>
        <fullName evidence="1">DAGKc domain-containing protein</fullName>
    </recommendedName>
</protein>
<dbReference type="InterPro" id="IPR017438">
    <property type="entry name" value="ATP-NAD_kinase_N"/>
</dbReference>
<dbReference type="KEGG" id="epa:110237461"/>
<dbReference type="PANTHER" id="PTHR12358:SF111">
    <property type="entry name" value="CERAMIDE KINASE, ISOFORM A"/>
    <property type="match status" value="1"/>
</dbReference>
<dbReference type="EnsemblMetazoa" id="XM_021043056.2">
    <property type="protein sequence ID" value="XP_020898715.1"/>
    <property type="gene ID" value="LOC110237461"/>
</dbReference>
<sequence>MEEPLKSIFCIKKKPYDVFLNKEEITWTPQAAEQSGTAKKMYNLQARSLLMRDVIGALIRKKKSSKKSNSPGKLLGLTVCTYCKEGDRKLAESRLSFESDDLELCQLWSSTINENLKGLHGRPSKLKVFINPHSKKGKAPMVYDSLVAPLFRKAGIKTDVITTERAGHAWELLSKTSLECYDGVVCVGGDGIVHEVVNGLLEKHHLNHGIDIINDALPNDFEAIKLDIPVGIIPAGSTDVIINSAQGVNDPVTSAIHIILGHSQTLDICSLENANRLIRFSFSAAYGFLGDVLKSSERSRWMGPSRYKWAAAKRMCKLRSYDVEINYLLSTNTNCHPRDNQRCRTGCEVCSGIESPAETFEEWKTFKGSVVGVSLITLPSPCDISPDGPSPCCHLGDGYTDMIIVRSCSPKQMYSHVKRNFNSKDQFDFDFVDVSRVKQCHIRAITDCQQQHQAEETGSVSVTRRSTLINSASKDRSVGIWNVDGELLDEPSVLVRVHRQLITVFGQGIPDIPLRNKGCLPLLSSN</sequence>
<dbReference type="GO" id="GO:0001729">
    <property type="term" value="F:ceramide kinase activity"/>
    <property type="evidence" value="ECO:0007669"/>
    <property type="project" value="TreeGrafter"/>
</dbReference>
<dbReference type="PANTHER" id="PTHR12358">
    <property type="entry name" value="SPHINGOSINE KINASE"/>
    <property type="match status" value="1"/>
</dbReference>
<evidence type="ECO:0000313" key="3">
    <source>
        <dbReference type="Proteomes" id="UP000887567"/>
    </source>
</evidence>
<proteinExistence type="predicted"/>